<reference evidence="2 3" key="1">
    <citation type="submission" date="2018-07" db="EMBL/GenBank/DDBJ databases">
        <title>Bacillus sp. YLB-04 draft genome sequence.</title>
        <authorList>
            <person name="Yu L."/>
            <person name="Tang X."/>
        </authorList>
    </citation>
    <scope>NUCLEOTIDE SEQUENCE [LARGE SCALE GENOMIC DNA]</scope>
    <source>
        <strain evidence="2 3">YLB-04</strain>
    </source>
</reference>
<organism evidence="2 3">
    <name type="scientific">Neobacillus piezotolerans</name>
    <dbReference type="NCBI Taxonomy" id="2259171"/>
    <lineage>
        <taxon>Bacteria</taxon>
        <taxon>Bacillati</taxon>
        <taxon>Bacillota</taxon>
        <taxon>Bacilli</taxon>
        <taxon>Bacillales</taxon>
        <taxon>Bacillaceae</taxon>
        <taxon>Neobacillus</taxon>
    </lineage>
</organism>
<feature type="transmembrane region" description="Helical" evidence="1">
    <location>
        <begin position="329"/>
        <end position="350"/>
    </location>
</feature>
<dbReference type="GO" id="GO:0016020">
    <property type="term" value="C:membrane"/>
    <property type="evidence" value="ECO:0007669"/>
    <property type="project" value="InterPro"/>
</dbReference>
<dbReference type="NCBIfam" id="TIGR03082">
    <property type="entry name" value="Gneg_AbrB_dup"/>
    <property type="match status" value="2"/>
</dbReference>
<dbReference type="PANTHER" id="PTHR38457">
    <property type="entry name" value="REGULATOR ABRB-RELATED"/>
    <property type="match status" value="1"/>
</dbReference>
<feature type="transmembrane region" description="Helical" evidence="1">
    <location>
        <begin position="146"/>
        <end position="166"/>
    </location>
</feature>
<dbReference type="PANTHER" id="PTHR38457:SF1">
    <property type="entry name" value="REGULATOR ABRB-RELATED"/>
    <property type="match status" value="1"/>
</dbReference>
<dbReference type="EMBL" id="QNQT01000003">
    <property type="protein sequence ID" value="RDU36864.1"/>
    <property type="molecule type" value="Genomic_DNA"/>
</dbReference>
<feature type="transmembrane region" description="Helical" evidence="1">
    <location>
        <begin position="235"/>
        <end position="254"/>
    </location>
</feature>
<feature type="transmembrane region" description="Helical" evidence="1">
    <location>
        <begin position="87"/>
        <end position="108"/>
    </location>
</feature>
<dbReference type="InterPro" id="IPR017516">
    <property type="entry name" value="AbrB_dup"/>
</dbReference>
<dbReference type="OrthoDB" id="5460360at2"/>
<feature type="transmembrane region" description="Helical" evidence="1">
    <location>
        <begin position="186"/>
        <end position="204"/>
    </location>
</feature>
<dbReference type="Pfam" id="PF05145">
    <property type="entry name" value="AbrB"/>
    <property type="match status" value="1"/>
</dbReference>
<name>A0A3D8GQU4_9BACI</name>
<keyword evidence="1" id="KW-0812">Transmembrane</keyword>
<dbReference type="PIRSF" id="PIRSF038991">
    <property type="entry name" value="Protein_AbrB"/>
    <property type="match status" value="1"/>
</dbReference>
<keyword evidence="3" id="KW-1185">Reference proteome</keyword>
<dbReference type="AlphaFoldDB" id="A0A3D8GQU4"/>
<proteinExistence type="predicted"/>
<feature type="transmembrane region" description="Helical" evidence="1">
    <location>
        <begin position="211"/>
        <end position="229"/>
    </location>
</feature>
<feature type="transmembrane region" description="Helical" evidence="1">
    <location>
        <begin position="53"/>
        <end position="75"/>
    </location>
</feature>
<accession>A0A3D8GQU4</accession>
<keyword evidence="1" id="KW-0472">Membrane</keyword>
<dbReference type="RefSeq" id="WP_115451693.1">
    <property type="nucleotide sequence ID" value="NZ_QNQT01000003.1"/>
</dbReference>
<evidence type="ECO:0000313" key="3">
    <source>
        <dbReference type="Proteomes" id="UP000257144"/>
    </source>
</evidence>
<protein>
    <submittedName>
        <fullName evidence="2">AbrB family transcriptional regulator</fullName>
    </submittedName>
</protein>
<dbReference type="Proteomes" id="UP000257144">
    <property type="component" value="Unassembled WGS sequence"/>
</dbReference>
<dbReference type="InterPro" id="IPR007820">
    <property type="entry name" value="AbrB_fam"/>
</dbReference>
<sequence length="359" mass="38259">MLVKMPDLKAFLFTLFLAVLGGAIFNFLGLPVPWLLGPMAATLGASLSGKAALWWPVKVRDVALIIVGYSIGLSFTKPALLQIIAHFPSIILMTFLLIGYCAVLAIVVSRLSGLDYQTALLGSIPGGLSQMIALSEEMKGTDSSAVIIFQVFRVLMIIFIVPFTVLHPFSGSAADHAIQTASNVELFPGILIFAPLAVAFAVFGRKLGLPTAYLTGPIIITAALTVSGVEGPNLPGTLMNVSQLMIGAYIGLMFKPGSIARNGRHLPFAVGSGIVLLAGSAGLAFLLKNMYGLTFTTSYLSMAPGGMDQMSIIAHETGADLSIVAGYQLFRVFFIFFAMPYLLRGLFGLIGRRQINKHR</sequence>
<comment type="caution">
    <text evidence="2">The sequence shown here is derived from an EMBL/GenBank/DDBJ whole genome shotgun (WGS) entry which is preliminary data.</text>
</comment>
<gene>
    <name evidence="2" type="ORF">DRW41_09165</name>
</gene>
<evidence type="ECO:0000256" key="1">
    <source>
        <dbReference type="SAM" id="Phobius"/>
    </source>
</evidence>
<evidence type="ECO:0000313" key="2">
    <source>
        <dbReference type="EMBL" id="RDU36864.1"/>
    </source>
</evidence>
<dbReference type="GO" id="GO:0010468">
    <property type="term" value="P:regulation of gene expression"/>
    <property type="evidence" value="ECO:0007669"/>
    <property type="project" value="InterPro"/>
</dbReference>
<feature type="transmembrane region" description="Helical" evidence="1">
    <location>
        <begin position="266"/>
        <end position="287"/>
    </location>
</feature>
<keyword evidence="1" id="KW-1133">Transmembrane helix</keyword>